<evidence type="ECO:0000313" key="4">
    <source>
        <dbReference type="Proteomes" id="UP001164929"/>
    </source>
</evidence>
<dbReference type="Pfam" id="PF13041">
    <property type="entry name" value="PPR_2"/>
    <property type="match status" value="1"/>
</dbReference>
<keyword evidence="4" id="KW-1185">Reference proteome</keyword>
<dbReference type="AlphaFoldDB" id="A0AAD6RTM0"/>
<evidence type="ECO:0000256" key="2">
    <source>
        <dbReference type="PROSITE-ProRule" id="PRU00708"/>
    </source>
</evidence>
<name>A0AAD6RTM0_9ROSI</name>
<keyword evidence="1" id="KW-0677">Repeat</keyword>
<protein>
    <recommendedName>
        <fullName evidence="5">Pentatricopeptide repeat-containing protein</fullName>
    </recommendedName>
</protein>
<evidence type="ECO:0000313" key="3">
    <source>
        <dbReference type="EMBL" id="KAJ7013947.1"/>
    </source>
</evidence>
<comment type="caution">
    <text evidence="3">The sequence shown here is derived from an EMBL/GenBank/DDBJ whole genome shotgun (WGS) entry which is preliminary data.</text>
</comment>
<feature type="repeat" description="PPR" evidence="2">
    <location>
        <begin position="16"/>
        <end position="50"/>
    </location>
</feature>
<dbReference type="InterPro" id="IPR002885">
    <property type="entry name" value="PPR_rpt"/>
</dbReference>
<reference evidence="3 4" key="1">
    <citation type="journal article" date="2023" name="Mol. Ecol. Resour.">
        <title>Chromosome-level genome assembly of a triploid poplar Populus alba 'Berolinensis'.</title>
        <authorList>
            <person name="Chen S."/>
            <person name="Yu Y."/>
            <person name="Wang X."/>
            <person name="Wang S."/>
            <person name="Zhang T."/>
            <person name="Zhou Y."/>
            <person name="He R."/>
            <person name="Meng N."/>
            <person name="Wang Y."/>
            <person name="Liu W."/>
            <person name="Liu Z."/>
            <person name="Liu J."/>
            <person name="Guo Q."/>
            <person name="Huang H."/>
            <person name="Sederoff R.R."/>
            <person name="Wang G."/>
            <person name="Qu G."/>
            <person name="Chen S."/>
        </authorList>
    </citation>
    <scope>NUCLEOTIDE SEQUENCE [LARGE SCALE GENOMIC DNA]</scope>
    <source>
        <strain evidence="3">SC-2020</strain>
    </source>
</reference>
<dbReference type="Proteomes" id="UP001164929">
    <property type="component" value="Chromosome 1"/>
</dbReference>
<dbReference type="EMBL" id="JAQIZT010000001">
    <property type="protein sequence ID" value="KAJ7013947.1"/>
    <property type="molecule type" value="Genomic_DNA"/>
</dbReference>
<dbReference type="PROSITE" id="PS51375">
    <property type="entry name" value="PPR"/>
    <property type="match status" value="1"/>
</dbReference>
<dbReference type="NCBIfam" id="TIGR00756">
    <property type="entry name" value="PPR"/>
    <property type="match status" value="1"/>
</dbReference>
<gene>
    <name evidence="3" type="ORF">NC653_003538</name>
</gene>
<evidence type="ECO:0000256" key="1">
    <source>
        <dbReference type="ARBA" id="ARBA00022737"/>
    </source>
</evidence>
<organism evidence="3 4">
    <name type="scientific">Populus alba x Populus x berolinensis</name>
    <dbReference type="NCBI Taxonomy" id="444605"/>
    <lineage>
        <taxon>Eukaryota</taxon>
        <taxon>Viridiplantae</taxon>
        <taxon>Streptophyta</taxon>
        <taxon>Embryophyta</taxon>
        <taxon>Tracheophyta</taxon>
        <taxon>Spermatophyta</taxon>
        <taxon>Magnoliopsida</taxon>
        <taxon>eudicotyledons</taxon>
        <taxon>Gunneridae</taxon>
        <taxon>Pentapetalae</taxon>
        <taxon>rosids</taxon>
        <taxon>fabids</taxon>
        <taxon>Malpighiales</taxon>
        <taxon>Salicaceae</taxon>
        <taxon>Saliceae</taxon>
        <taxon>Populus</taxon>
    </lineage>
</organism>
<sequence length="92" mass="10751">MKKWRKSWNKGWVARNVVTCSILMVIYVKQGQAKMILDVLEEMRMKGFSPSAGCITVFCFVDLSRKGRREWSSQVLCRIKREAFEKGNWKGC</sequence>
<dbReference type="Gene3D" id="1.25.40.10">
    <property type="entry name" value="Tetratricopeptide repeat domain"/>
    <property type="match status" value="1"/>
</dbReference>
<accession>A0AAD6RTM0</accession>
<evidence type="ECO:0008006" key="5">
    <source>
        <dbReference type="Google" id="ProtNLM"/>
    </source>
</evidence>
<proteinExistence type="predicted"/>
<dbReference type="InterPro" id="IPR011990">
    <property type="entry name" value="TPR-like_helical_dom_sf"/>
</dbReference>